<accession>A0A8C3SSP6</accession>
<keyword evidence="5" id="KW-1185">Reference proteome</keyword>
<dbReference type="Ensembl" id="ENSCSRT00000019169.1">
    <property type="protein sequence ID" value="ENSCSRP00000018322.1"/>
    <property type="gene ID" value="ENSCSRG00000014038.1"/>
</dbReference>
<organism evidence="4 5">
    <name type="scientific">Chelydra serpentina</name>
    <name type="common">Snapping turtle</name>
    <name type="synonym">Testudo serpentina</name>
    <dbReference type="NCBI Taxonomy" id="8475"/>
    <lineage>
        <taxon>Eukaryota</taxon>
        <taxon>Metazoa</taxon>
        <taxon>Chordata</taxon>
        <taxon>Craniata</taxon>
        <taxon>Vertebrata</taxon>
        <taxon>Euteleostomi</taxon>
        <taxon>Archelosauria</taxon>
        <taxon>Testudinata</taxon>
        <taxon>Testudines</taxon>
        <taxon>Cryptodira</taxon>
        <taxon>Durocryptodira</taxon>
        <taxon>Americhelydia</taxon>
        <taxon>Chelydroidea</taxon>
        <taxon>Chelydridae</taxon>
        <taxon>Chelydra</taxon>
    </lineage>
</organism>
<evidence type="ECO:0000313" key="5">
    <source>
        <dbReference type="Proteomes" id="UP000694403"/>
    </source>
</evidence>
<dbReference type="SUPFAM" id="SSF54117">
    <property type="entry name" value="Interleukin 8-like chemokines"/>
    <property type="match status" value="1"/>
</dbReference>
<dbReference type="Gene3D" id="2.40.50.40">
    <property type="match status" value="1"/>
</dbReference>
<dbReference type="GO" id="GO:0005615">
    <property type="term" value="C:extracellular space"/>
    <property type="evidence" value="ECO:0007669"/>
    <property type="project" value="UniProtKB-KW"/>
</dbReference>
<dbReference type="InterPro" id="IPR036048">
    <property type="entry name" value="Interleukin_8-like_sf"/>
</dbReference>
<proteinExistence type="inferred from homology"/>
<dbReference type="AlphaFoldDB" id="A0A8C3SSP6"/>
<protein>
    <recommendedName>
        <fullName evidence="3">Chemokine interleukin-8-like domain-containing protein</fullName>
    </recommendedName>
</protein>
<dbReference type="GO" id="GO:0008009">
    <property type="term" value="F:chemokine activity"/>
    <property type="evidence" value="ECO:0007669"/>
    <property type="project" value="InterPro"/>
</dbReference>
<name>A0A8C3SSP6_CHESE</name>
<comment type="similarity">
    <text evidence="1">Belongs to the intercrine gamma family.</text>
</comment>
<evidence type="ECO:0000256" key="2">
    <source>
        <dbReference type="ARBA" id="ARBA00022514"/>
    </source>
</evidence>
<reference evidence="4" key="2">
    <citation type="submission" date="2025-09" db="UniProtKB">
        <authorList>
            <consortium name="Ensembl"/>
        </authorList>
    </citation>
    <scope>IDENTIFICATION</scope>
</reference>
<dbReference type="InterPro" id="IPR008105">
    <property type="entry name" value="Chemokine_XCL1/XCL2"/>
</dbReference>
<dbReference type="Pfam" id="PF00048">
    <property type="entry name" value="IL8"/>
    <property type="match status" value="1"/>
</dbReference>
<evidence type="ECO:0000259" key="3">
    <source>
        <dbReference type="Pfam" id="PF00048"/>
    </source>
</evidence>
<evidence type="ECO:0000313" key="4">
    <source>
        <dbReference type="Ensembl" id="ENSCSRP00000018322.1"/>
    </source>
</evidence>
<dbReference type="InterPro" id="IPR001811">
    <property type="entry name" value="Chemokine_IL8-like_dom"/>
</dbReference>
<dbReference type="GO" id="GO:0006955">
    <property type="term" value="P:immune response"/>
    <property type="evidence" value="ECO:0007669"/>
    <property type="project" value="InterPro"/>
</dbReference>
<reference evidence="4" key="1">
    <citation type="submission" date="2025-08" db="UniProtKB">
        <authorList>
            <consortium name="Ensembl"/>
        </authorList>
    </citation>
    <scope>IDENTIFICATION</scope>
</reference>
<feature type="domain" description="Chemokine interleukin-8-like" evidence="3">
    <location>
        <begin position="57"/>
        <end position="81"/>
    </location>
</feature>
<evidence type="ECO:0000256" key="1">
    <source>
        <dbReference type="ARBA" id="ARBA00006894"/>
    </source>
</evidence>
<dbReference type="PRINTS" id="PR01731">
    <property type="entry name" value="LYMPHOTACTIN"/>
</dbReference>
<keyword evidence="2" id="KW-0202">Cytokine</keyword>
<sequence length="101" mass="11761">MSRYFNCNLTRNNFHLVVASQITPRSSCVDLSTKQLEIRHLKNINDSLAFLFFPCRFITKDGIKICVQPDLKWVQNAIKFLDKRPNRRPNTNTGTSESIHH</sequence>
<dbReference type="Proteomes" id="UP000694403">
    <property type="component" value="Unplaced"/>
</dbReference>